<dbReference type="Pfam" id="PF13056">
    <property type="entry name" value="DUF3918"/>
    <property type="match status" value="1"/>
</dbReference>
<evidence type="ECO:0000313" key="1">
    <source>
        <dbReference type="EMBL" id="MDG5753177.1"/>
    </source>
</evidence>
<reference evidence="1 2" key="1">
    <citation type="submission" date="2023-04" db="EMBL/GenBank/DDBJ databases">
        <title>Ectobacillus antri isolated from activated sludge.</title>
        <authorList>
            <person name="Yan P."/>
            <person name="Liu X."/>
        </authorList>
    </citation>
    <scope>NUCLEOTIDE SEQUENCE [LARGE SCALE GENOMIC DNA]</scope>
    <source>
        <strain evidence="1 2">C18H</strain>
    </source>
</reference>
<dbReference type="RefSeq" id="WP_124563289.1">
    <property type="nucleotide sequence ID" value="NZ_JARRRY010000001.1"/>
</dbReference>
<name>A0ABT6H3K3_9BACI</name>
<organism evidence="1 2">
    <name type="scientific">Ectobacillus antri</name>
    <dbReference type="NCBI Taxonomy" id="2486280"/>
    <lineage>
        <taxon>Bacteria</taxon>
        <taxon>Bacillati</taxon>
        <taxon>Bacillota</taxon>
        <taxon>Bacilli</taxon>
        <taxon>Bacillales</taxon>
        <taxon>Bacillaceae</taxon>
        <taxon>Ectobacillus</taxon>
    </lineage>
</organism>
<dbReference type="Proteomes" id="UP001218246">
    <property type="component" value="Unassembled WGS sequence"/>
</dbReference>
<dbReference type="InterPro" id="IPR025029">
    <property type="entry name" value="DUF3918"/>
</dbReference>
<sequence length="42" mass="4838">MNMKSSLLAFSLGAAAYHYARKNNMLSYKSMKKAKKMMKSYL</sequence>
<comment type="caution">
    <text evidence="1">The sequence shown here is derived from an EMBL/GenBank/DDBJ whole genome shotgun (WGS) entry which is preliminary data.</text>
</comment>
<gene>
    <name evidence="1" type="ORF">P6P90_04080</name>
</gene>
<protein>
    <submittedName>
        <fullName evidence="1">DUF3918 family protein</fullName>
    </submittedName>
</protein>
<keyword evidence="2" id="KW-1185">Reference proteome</keyword>
<accession>A0ABT6H3K3</accession>
<proteinExistence type="predicted"/>
<dbReference type="EMBL" id="JARULN010000002">
    <property type="protein sequence ID" value="MDG5753177.1"/>
    <property type="molecule type" value="Genomic_DNA"/>
</dbReference>
<evidence type="ECO:0000313" key="2">
    <source>
        <dbReference type="Proteomes" id="UP001218246"/>
    </source>
</evidence>